<keyword evidence="1" id="KW-0547">Nucleotide-binding</keyword>
<feature type="region of interest" description="Disordered" evidence="2">
    <location>
        <begin position="65"/>
        <end position="94"/>
    </location>
</feature>
<protein>
    <submittedName>
        <fullName evidence="5">P-loop containing nucleoside triphosphate hydrolase protein</fullName>
    </submittedName>
</protein>
<dbReference type="PANTHER" id="PTHR10887">
    <property type="entry name" value="DNA2/NAM7 HELICASE FAMILY"/>
    <property type="match status" value="1"/>
</dbReference>
<dbReference type="EMBL" id="MU001633">
    <property type="protein sequence ID" value="KAF2485234.1"/>
    <property type="molecule type" value="Genomic_DNA"/>
</dbReference>
<dbReference type="CDD" id="cd18808">
    <property type="entry name" value="SF1_C_Upf1"/>
    <property type="match status" value="1"/>
</dbReference>
<dbReference type="GO" id="GO:0035194">
    <property type="term" value="P:regulatory ncRNA-mediated post-transcriptional gene silencing"/>
    <property type="evidence" value="ECO:0007669"/>
    <property type="project" value="TreeGrafter"/>
</dbReference>
<feature type="compositionally biased region" description="Polar residues" evidence="2">
    <location>
        <begin position="68"/>
        <end position="78"/>
    </location>
</feature>
<dbReference type="SUPFAM" id="SSF52540">
    <property type="entry name" value="P-loop containing nucleoside triphosphate hydrolases"/>
    <property type="match status" value="1"/>
</dbReference>
<dbReference type="Pfam" id="PF13086">
    <property type="entry name" value="AAA_11"/>
    <property type="match status" value="1"/>
</dbReference>
<evidence type="ECO:0000313" key="5">
    <source>
        <dbReference type="EMBL" id="KAF2485234.1"/>
    </source>
</evidence>
<name>A0A6A6PZQ7_9PEZI</name>
<dbReference type="Proteomes" id="UP000799767">
    <property type="component" value="Unassembled WGS sequence"/>
</dbReference>
<dbReference type="GO" id="GO:0005829">
    <property type="term" value="C:cytosol"/>
    <property type="evidence" value="ECO:0007669"/>
    <property type="project" value="TreeGrafter"/>
</dbReference>
<evidence type="ECO:0000256" key="2">
    <source>
        <dbReference type="SAM" id="MobiDB-lite"/>
    </source>
</evidence>
<dbReference type="AlphaFoldDB" id="A0A6A6PZQ7"/>
<dbReference type="OrthoDB" id="6513042at2759"/>
<dbReference type="Pfam" id="PF13087">
    <property type="entry name" value="AAA_12"/>
    <property type="match status" value="1"/>
</dbReference>
<dbReference type="InterPro" id="IPR027417">
    <property type="entry name" value="P-loop_NTPase"/>
</dbReference>
<dbReference type="GeneID" id="54472870"/>
<sequence length="851" mass="95583">MSLLHDSREPRKLDVYARPFIPQYIRAVNNAPANIVPCMPAPWIDFDAYARAFTGRRFLTGEWHARRQAQQTSKPSLNESKDGPASAGSDHTSDELARYPIAPQVLKPRTYEAFFQAAIDQEYSALCAECDEHALYKHPSVKTAPQLDPRPNMYSLIVPGLREVTLRIEIGDIVRLRQLRFDWSGQVVCGSSITDMYGRPIVLPRHEDTQHDSVVWGIDRRRETLSLRIDSLVPQSMLFNASFTVQSRRIEAVLEATKATQRSLIASSNGWLKSMLFPDLSDGQQQTTLNKARPSMEFYDDLLNYEQSRAVNTVASEPYGHVPYIISGPPGTGKTKTLVELALQLLLRDEASHLLVCAPSDPAADTLVQRLSAQLRPGQLLRLNSPARSFPEVPDNILSYCCIADGMFSLPFFDELMRLRITVTTCRDAELLLQARVSNRDLHHLECSMHNAIHPHSKPSAPSLHWTALLMDEAAQATELEALLPLLVVAPPEDFDFAADQLPTFVMAGDQHQLGPRTASKATALQTSLFERISARPFYSEHPLARSKQNGGVMRPLTQDMLPILRPAFTSLIRNYRSHPAILAIPSSLFYNDTLEPEATDVDALTTSTCWQGKGWPVLFVSHANTDEIEQDGGGWYNVQEAQIACRYAKSFLDSGLLQPDEICIMSPFSAQVRLLRKVARGPPFSMRAVNIGPLEAFQGLESRLVIICTTRTRDRFIDQDISKGLGVIHEPRRFNVALTRAKHGLIVIGNPHVLCQDDDWRVFMAFCRRNGLWDERQKEGWQPPRGRRMKTTRLEKQLLRMGADAGDPDSTLENGVRQLGLANDEETVLWRSGVAAARLLEEEQEEEKEE</sequence>
<feature type="non-terminal residue" evidence="5">
    <location>
        <position position="851"/>
    </location>
</feature>
<proteinExistence type="predicted"/>
<evidence type="ECO:0000259" key="3">
    <source>
        <dbReference type="Pfam" id="PF13086"/>
    </source>
</evidence>
<dbReference type="GO" id="GO:0004386">
    <property type="term" value="F:helicase activity"/>
    <property type="evidence" value="ECO:0007669"/>
    <property type="project" value="InterPro"/>
</dbReference>
<keyword evidence="1" id="KW-0067">ATP-binding</keyword>
<dbReference type="PANTHER" id="PTHR10887:SF322">
    <property type="entry name" value="HELICASE MOV-10"/>
    <property type="match status" value="1"/>
</dbReference>
<dbReference type="InterPro" id="IPR047187">
    <property type="entry name" value="SF1_C_Upf1"/>
</dbReference>
<evidence type="ECO:0000256" key="1">
    <source>
        <dbReference type="ARBA" id="ARBA00022806"/>
    </source>
</evidence>
<organism evidence="5 6">
    <name type="scientific">Neohortaea acidophila</name>
    <dbReference type="NCBI Taxonomy" id="245834"/>
    <lineage>
        <taxon>Eukaryota</taxon>
        <taxon>Fungi</taxon>
        <taxon>Dikarya</taxon>
        <taxon>Ascomycota</taxon>
        <taxon>Pezizomycotina</taxon>
        <taxon>Dothideomycetes</taxon>
        <taxon>Dothideomycetidae</taxon>
        <taxon>Mycosphaerellales</taxon>
        <taxon>Teratosphaeriaceae</taxon>
        <taxon>Neohortaea</taxon>
    </lineage>
</organism>
<dbReference type="RefSeq" id="XP_033591803.1">
    <property type="nucleotide sequence ID" value="XM_033731868.1"/>
</dbReference>
<gene>
    <name evidence="5" type="ORF">BDY17DRAFT_262956</name>
</gene>
<reference evidence="5" key="1">
    <citation type="journal article" date="2020" name="Stud. Mycol.">
        <title>101 Dothideomycetes genomes: a test case for predicting lifestyles and emergence of pathogens.</title>
        <authorList>
            <person name="Haridas S."/>
            <person name="Albert R."/>
            <person name="Binder M."/>
            <person name="Bloem J."/>
            <person name="Labutti K."/>
            <person name="Salamov A."/>
            <person name="Andreopoulos B."/>
            <person name="Baker S."/>
            <person name="Barry K."/>
            <person name="Bills G."/>
            <person name="Bluhm B."/>
            <person name="Cannon C."/>
            <person name="Castanera R."/>
            <person name="Culley D."/>
            <person name="Daum C."/>
            <person name="Ezra D."/>
            <person name="Gonzalez J."/>
            <person name="Henrissat B."/>
            <person name="Kuo A."/>
            <person name="Liang C."/>
            <person name="Lipzen A."/>
            <person name="Lutzoni F."/>
            <person name="Magnuson J."/>
            <person name="Mondo S."/>
            <person name="Nolan M."/>
            <person name="Ohm R."/>
            <person name="Pangilinan J."/>
            <person name="Park H.-J."/>
            <person name="Ramirez L."/>
            <person name="Alfaro M."/>
            <person name="Sun H."/>
            <person name="Tritt A."/>
            <person name="Yoshinaga Y."/>
            <person name="Zwiers L.-H."/>
            <person name="Turgeon B."/>
            <person name="Goodwin S."/>
            <person name="Spatafora J."/>
            <person name="Crous P."/>
            <person name="Grigoriev I."/>
        </authorList>
    </citation>
    <scope>NUCLEOTIDE SEQUENCE</scope>
    <source>
        <strain evidence="5">CBS 113389</strain>
    </source>
</reference>
<keyword evidence="5" id="KW-0378">Hydrolase</keyword>
<dbReference type="InterPro" id="IPR045055">
    <property type="entry name" value="DNA2/NAM7-like"/>
</dbReference>
<feature type="domain" description="DNA2/NAM7 helicase helicase" evidence="3">
    <location>
        <begin position="303"/>
        <end position="387"/>
    </location>
</feature>
<evidence type="ECO:0000313" key="6">
    <source>
        <dbReference type="Proteomes" id="UP000799767"/>
    </source>
</evidence>
<evidence type="ECO:0000259" key="4">
    <source>
        <dbReference type="Pfam" id="PF13087"/>
    </source>
</evidence>
<keyword evidence="6" id="KW-1185">Reference proteome</keyword>
<keyword evidence="1" id="KW-0347">Helicase</keyword>
<dbReference type="InterPro" id="IPR041679">
    <property type="entry name" value="DNA2/NAM7-like_C"/>
</dbReference>
<dbReference type="GO" id="GO:0016787">
    <property type="term" value="F:hydrolase activity"/>
    <property type="evidence" value="ECO:0007669"/>
    <property type="project" value="UniProtKB-KW"/>
</dbReference>
<dbReference type="InterPro" id="IPR041677">
    <property type="entry name" value="DNA2/NAM7_AAA_11"/>
</dbReference>
<accession>A0A6A6PZQ7</accession>
<feature type="domain" description="DNA2/NAM7 helicase-like C-terminal" evidence="4">
    <location>
        <begin position="569"/>
        <end position="752"/>
    </location>
</feature>
<dbReference type="Gene3D" id="3.40.50.300">
    <property type="entry name" value="P-loop containing nucleotide triphosphate hydrolases"/>
    <property type="match status" value="2"/>
</dbReference>